<dbReference type="EMBL" id="JAVDUU010000002">
    <property type="protein sequence ID" value="MDR6941862.1"/>
    <property type="molecule type" value="Genomic_DNA"/>
</dbReference>
<sequence>MNVRWIKCIGVAALFLLTIDRASAQQQFHQLTVNDFGGAPRTNARGVIAYTNCTIDFRYQANRSNGSYIINAFVRLILNTEKSWLDRSRISSPQVLAEVLKHEQGHYTIAYLEQQEVLREIGRARFSRNYQYEAMSLFNRIDAKYKQLNIDYDEDTQHMTDRIQQHSWDVYFQKQLRVMPGVQGEGTD</sequence>
<organism evidence="2 3">
    <name type="scientific">Mucilaginibacter pocheonensis</name>
    <dbReference type="NCBI Taxonomy" id="398050"/>
    <lineage>
        <taxon>Bacteria</taxon>
        <taxon>Pseudomonadati</taxon>
        <taxon>Bacteroidota</taxon>
        <taxon>Sphingobacteriia</taxon>
        <taxon>Sphingobacteriales</taxon>
        <taxon>Sphingobacteriaceae</taxon>
        <taxon>Mucilaginibacter</taxon>
    </lineage>
</organism>
<accession>A0ABU1T8X5</accession>
<proteinExistence type="predicted"/>
<evidence type="ECO:0008006" key="4">
    <source>
        <dbReference type="Google" id="ProtNLM"/>
    </source>
</evidence>
<feature type="signal peptide" evidence="1">
    <location>
        <begin position="1"/>
        <end position="24"/>
    </location>
</feature>
<comment type="caution">
    <text evidence="2">The sequence shown here is derived from an EMBL/GenBank/DDBJ whole genome shotgun (WGS) entry which is preliminary data.</text>
</comment>
<dbReference type="InterPro" id="IPR010321">
    <property type="entry name" value="DUF922"/>
</dbReference>
<keyword evidence="3" id="KW-1185">Reference proteome</keyword>
<evidence type="ECO:0000313" key="3">
    <source>
        <dbReference type="Proteomes" id="UP001247620"/>
    </source>
</evidence>
<dbReference type="Proteomes" id="UP001247620">
    <property type="component" value="Unassembled WGS sequence"/>
</dbReference>
<name>A0ABU1T8X5_9SPHI</name>
<dbReference type="RefSeq" id="WP_310094258.1">
    <property type="nucleotide sequence ID" value="NZ_JAVDUU010000002.1"/>
</dbReference>
<protein>
    <recommendedName>
        <fullName evidence="4">DUF922 domain-containing protein</fullName>
    </recommendedName>
</protein>
<reference evidence="2 3" key="1">
    <citation type="submission" date="2023-07" db="EMBL/GenBank/DDBJ databases">
        <title>Sorghum-associated microbial communities from plants grown in Nebraska, USA.</title>
        <authorList>
            <person name="Schachtman D."/>
        </authorList>
    </citation>
    <scope>NUCLEOTIDE SEQUENCE [LARGE SCALE GENOMIC DNA]</scope>
    <source>
        <strain evidence="2 3">3262</strain>
    </source>
</reference>
<evidence type="ECO:0000256" key="1">
    <source>
        <dbReference type="SAM" id="SignalP"/>
    </source>
</evidence>
<gene>
    <name evidence="2" type="ORF">J2W55_001704</name>
</gene>
<dbReference type="Pfam" id="PF06037">
    <property type="entry name" value="DUF922"/>
    <property type="match status" value="1"/>
</dbReference>
<keyword evidence="1" id="KW-0732">Signal</keyword>
<evidence type="ECO:0000313" key="2">
    <source>
        <dbReference type="EMBL" id="MDR6941862.1"/>
    </source>
</evidence>
<feature type="chain" id="PRO_5047375478" description="DUF922 domain-containing protein" evidence="1">
    <location>
        <begin position="25"/>
        <end position="188"/>
    </location>
</feature>